<comment type="caution">
    <text evidence="1">The sequence shown here is derived from an EMBL/GenBank/DDBJ whole genome shotgun (WGS) entry which is preliminary data.</text>
</comment>
<dbReference type="EMBL" id="JAINUG010000011">
    <property type="protein sequence ID" value="KAJ8414902.1"/>
    <property type="molecule type" value="Genomic_DNA"/>
</dbReference>
<proteinExistence type="predicted"/>
<dbReference type="Proteomes" id="UP001221898">
    <property type="component" value="Unassembled WGS sequence"/>
</dbReference>
<accession>A0AAD7T5S0</accession>
<dbReference type="AlphaFoldDB" id="A0AAD7T5S0"/>
<protein>
    <submittedName>
        <fullName evidence="1">Uncharacterized protein</fullName>
    </submittedName>
</protein>
<gene>
    <name evidence="1" type="ORF">AAFF_G00024250</name>
</gene>
<keyword evidence="2" id="KW-1185">Reference proteome</keyword>
<reference evidence="1" key="1">
    <citation type="journal article" date="2023" name="Science">
        <title>Genome structures resolve the early diversification of teleost fishes.</title>
        <authorList>
            <person name="Parey E."/>
            <person name="Louis A."/>
            <person name="Montfort J."/>
            <person name="Bouchez O."/>
            <person name="Roques C."/>
            <person name="Iampietro C."/>
            <person name="Lluch J."/>
            <person name="Castinel A."/>
            <person name="Donnadieu C."/>
            <person name="Desvignes T."/>
            <person name="Floi Bucao C."/>
            <person name="Jouanno E."/>
            <person name="Wen M."/>
            <person name="Mejri S."/>
            <person name="Dirks R."/>
            <person name="Jansen H."/>
            <person name="Henkel C."/>
            <person name="Chen W.J."/>
            <person name="Zahm M."/>
            <person name="Cabau C."/>
            <person name="Klopp C."/>
            <person name="Thompson A.W."/>
            <person name="Robinson-Rechavi M."/>
            <person name="Braasch I."/>
            <person name="Lecointre G."/>
            <person name="Bobe J."/>
            <person name="Postlethwait J.H."/>
            <person name="Berthelot C."/>
            <person name="Roest Crollius H."/>
            <person name="Guiguen Y."/>
        </authorList>
    </citation>
    <scope>NUCLEOTIDE SEQUENCE</scope>
    <source>
        <strain evidence="1">NC1722</strain>
    </source>
</reference>
<sequence>MSGDRALRPRLLSLSQKQCYVHCHCRCHSQRRKGLTQRDTLRRPEPAVGTRISVIILITLPVVSERVLTHAQA</sequence>
<evidence type="ECO:0000313" key="1">
    <source>
        <dbReference type="EMBL" id="KAJ8414902.1"/>
    </source>
</evidence>
<organism evidence="1 2">
    <name type="scientific">Aldrovandia affinis</name>
    <dbReference type="NCBI Taxonomy" id="143900"/>
    <lineage>
        <taxon>Eukaryota</taxon>
        <taxon>Metazoa</taxon>
        <taxon>Chordata</taxon>
        <taxon>Craniata</taxon>
        <taxon>Vertebrata</taxon>
        <taxon>Euteleostomi</taxon>
        <taxon>Actinopterygii</taxon>
        <taxon>Neopterygii</taxon>
        <taxon>Teleostei</taxon>
        <taxon>Notacanthiformes</taxon>
        <taxon>Halosauridae</taxon>
        <taxon>Aldrovandia</taxon>
    </lineage>
</organism>
<name>A0AAD7T5S0_9TELE</name>
<evidence type="ECO:0000313" key="2">
    <source>
        <dbReference type="Proteomes" id="UP001221898"/>
    </source>
</evidence>